<dbReference type="GO" id="GO:0007165">
    <property type="term" value="P:signal transduction"/>
    <property type="evidence" value="ECO:0007669"/>
    <property type="project" value="InterPro"/>
</dbReference>
<evidence type="ECO:0000313" key="2">
    <source>
        <dbReference type="EMBL" id="MPM78739.1"/>
    </source>
</evidence>
<dbReference type="SUPFAM" id="SSF50341">
    <property type="entry name" value="CheW-like"/>
    <property type="match status" value="1"/>
</dbReference>
<dbReference type="Pfam" id="PF01584">
    <property type="entry name" value="CheW"/>
    <property type="match status" value="1"/>
</dbReference>
<protein>
    <recommendedName>
        <fullName evidence="1">CheW-like domain-containing protein</fullName>
    </recommendedName>
</protein>
<dbReference type="GO" id="GO:0005829">
    <property type="term" value="C:cytosol"/>
    <property type="evidence" value="ECO:0007669"/>
    <property type="project" value="TreeGrafter"/>
</dbReference>
<dbReference type="EMBL" id="VSSQ01028853">
    <property type="protein sequence ID" value="MPM78739.1"/>
    <property type="molecule type" value="Genomic_DNA"/>
</dbReference>
<organism evidence="2">
    <name type="scientific">bioreactor metagenome</name>
    <dbReference type="NCBI Taxonomy" id="1076179"/>
    <lineage>
        <taxon>unclassified sequences</taxon>
        <taxon>metagenomes</taxon>
        <taxon>ecological metagenomes</taxon>
    </lineage>
</organism>
<reference evidence="2" key="1">
    <citation type="submission" date="2019-08" db="EMBL/GenBank/DDBJ databases">
        <authorList>
            <person name="Kucharzyk K."/>
            <person name="Murdoch R.W."/>
            <person name="Higgins S."/>
            <person name="Loffler F."/>
        </authorList>
    </citation>
    <scope>NUCLEOTIDE SEQUENCE</scope>
</reference>
<dbReference type="AlphaFoldDB" id="A0A645CPB2"/>
<dbReference type="PANTHER" id="PTHR22617">
    <property type="entry name" value="CHEMOTAXIS SENSOR HISTIDINE KINASE-RELATED"/>
    <property type="match status" value="1"/>
</dbReference>
<dbReference type="InterPro" id="IPR039315">
    <property type="entry name" value="CheW"/>
</dbReference>
<feature type="domain" description="CheW-like" evidence="1">
    <location>
        <begin position="15"/>
        <end position="158"/>
    </location>
</feature>
<comment type="caution">
    <text evidence="2">The sequence shown here is derived from an EMBL/GenBank/DDBJ whole genome shotgun (WGS) entry which is preliminary data.</text>
</comment>
<dbReference type="Gene3D" id="2.40.50.180">
    <property type="entry name" value="CheA-289, Domain 4"/>
    <property type="match status" value="1"/>
</dbReference>
<proteinExistence type="predicted"/>
<dbReference type="PROSITE" id="PS50851">
    <property type="entry name" value="CHEW"/>
    <property type="match status" value="1"/>
</dbReference>
<accession>A0A645CPB2</accession>
<dbReference type="InterPro" id="IPR036061">
    <property type="entry name" value="CheW-like_dom_sf"/>
</dbReference>
<evidence type="ECO:0000259" key="1">
    <source>
        <dbReference type="PROSITE" id="PS50851"/>
    </source>
</evidence>
<sequence length="174" mass="18879">MRRPGREARRGDVDRDSYLVFVIDGRRFAMPCECVVHVAAAAELLEIPEAPPCVRGVANLGGEPVPVTDIRRRPNASFPEMELSDRFIFFRKGTHLCGLLADSVEGVESLAPGTAPLSLPSTHGEDREERTVLVAYEPGAEQGILIRSPDDLSPLTDRELQSIDRVVSSAGASS</sequence>
<dbReference type="PANTHER" id="PTHR22617:SF23">
    <property type="entry name" value="CHEMOTAXIS PROTEIN CHEW"/>
    <property type="match status" value="1"/>
</dbReference>
<dbReference type="InterPro" id="IPR002545">
    <property type="entry name" value="CheW-lke_dom"/>
</dbReference>
<dbReference type="SMART" id="SM00260">
    <property type="entry name" value="CheW"/>
    <property type="match status" value="1"/>
</dbReference>
<dbReference type="GO" id="GO:0006935">
    <property type="term" value="P:chemotaxis"/>
    <property type="evidence" value="ECO:0007669"/>
    <property type="project" value="InterPro"/>
</dbReference>
<name>A0A645CPB2_9ZZZZ</name>
<gene>
    <name evidence="2" type="ORF">SDC9_125750</name>
</gene>